<feature type="repeat" description="WD" evidence="1">
    <location>
        <begin position="242"/>
        <end position="264"/>
    </location>
</feature>
<feature type="compositionally biased region" description="Low complexity" evidence="2">
    <location>
        <begin position="896"/>
        <end position="908"/>
    </location>
</feature>
<keyword evidence="4" id="KW-1185">Reference proteome</keyword>
<feature type="region of interest" description="Disordered" evidence="2">
    <location>
        <begin position="697"/>
        <end position="718"/>
    </location>
</feature>
<feature type="region of interest" description="Disordered" evidence="2">
    <location>
        <begin position="894"/>
        <end position="949"/>
    </location>
</feature>
<dbReference type="GO" id="GO:0032040">
    <property type="term" value="C:small-subunit processome"/>
    <property type="evidence" value="ECO:0007669"/>
    <property type="project" value="TreeGrafter"/>
</dbReference>
<dbReference type="AlphaFoldDB" id="A0A5C3KR82"/>
<evidence type="ECO:0000256" key="2">
    <source>
        <dbReference type="SAM" id="MobiDB-lite"/>
    </source>
</evidence>
<dbReference type="EMBL" id="ML210225">
    <property type="protein sequence ID" value="TFK23110.1"/>
    <property type="molecule type" value="Genomic_DNA"/>
</dbReference>
<reference evidence="3 4" key="1">
    <citation type="journal article" date="2019" name="Nat. Ecol. Evol.">
        <title>Megaphylogeny resolves global patterns of mushroom evolution.</title>
        <authorList>
            <person name="Varga T."/>
            <person name="Krizsan K."/>
            <person name="Foldi C."/>
            <person name="Dima B."/>
            <person name="Sanchez-Garcia M."/>
            <person name="Sanchez-Ramirez S."/>
            <person name="Szollosi G.J."/>
            <person name="Szarkandi J.G."/>
            <person name="Papp V."/>
            <person name="Albert L."/>
            <person name="Andreopoulos W."/>
            <person name="Angelini C."/>
            <person name="Antonin V."/>
            <person name="Barry K.W."/>
            <person name="Bougher N.L."/>
            <person name="Buchanan P."/>
            <person name="Buyck B."/>
            <person name="Bense V."/>
            <person name="Catcheside P."/>
            <person name="Chovatia M."/>
            <person name="Cooper J."/>
            <person name="Damon W."/>
            <person name="Desjardin D."/>
            <person name="Finy P."/>
            <person name="Geml J."/>
            <person name="Haridas S."/>
            <person name="Hughes K."/>
            <person name="Justo A."/>
            <person name="Karasinski D."/>
            <person name="Kautmanova I."/>
            <person name="Kiss B."/>
            <person name="Kocsube S."/>
            <person name="Kotiranta H."/>
            <person name="LaButti K.M."/>
            <person name="Lechner B.E."/>
            <person name="Liimatainen K."/>
            <person name="Lipzen A."/>
            <person name="Lukacs Z."/>
            <person name="Mihaltcheva S."/>
            <person name="Morgado L.N."/>
            <person name="Niskanen T."/>
            <person name="Noordeloos M.E."/>
            <person name="Ohm R.A."/>
            <person name="Ortiz-Santana B."/>
            <person name="Ovrebo C."/>
            <person name="Racz N."/>
            <person name="Riley R."/>
            <person name="Savchenko A."/>
            <person name="Shiryaev A."/>
            <person name="Soop K."/>
            <person name="Spirin V."/>
            <person name="Szebenyi C."/>
            <person name="Tomsovsky M."/>
            <person name="Tulloss R.E."/>
            <person name="Uehling J."/>
            <person name="Grigoriev I.V."/>
            <person name="Vagvolgyi C."/>
            <person name="Papp T."/>
            <person name="Martin F.M."/>
            <person name="Miettinen O."/>
            <person name="Hibbett D.S."/>
            <person name="Nagy L.G."/>
        </authorList>
    </citation>
    <scope>NUCLEOTIDE SEQUENCE [LARGE SCALE GENOMIC DNA]</scope>
    <source>
        <strain evidence="3 4">CBS 121175</strain>
    </source>
</reference>
<dbReference type="PROSITE" id="PS50082">
    <property type="entry name" value="WD_REPEATS_2"/>
    <property type="match status" value="1"/>
</dbReference>
<organism evidence="3 4">
    <name type="scientific">Coprinopsis marcescibilis</name>
    <name type="common">Agaric fungus</name>
    <name type="synonym">Psathyrella marcescibilis</name>
    <dbReference type="NCBI Taxonomy" id="230819"/>
    <lineage>
        <taxon>Eukaryota</taxon>
        <taxon>Fungi</taxon>
        <taxon>Dikarya</taxon>
        <taxon>Basidiomycota</taxon>
        <taxon>Agaricomycotina</taxon>
        <taxon>Agaricomycetes</taxon>
        <taxon>Agaricomycetidae</taxon>
        <taxon>Agaricales</taxon>
        <taxon>Agaricineae</taxon>
        <taxon>Psathyrellaceae</taxon>
        <taxon>Coprinopsis</taxon>
    </lineage>
</organism>
<dbReference type="InterPro" id="IPR036322">
    <property type="entry name" value="WD40_repeat_dom_sf"/>
</dbReference>
<protein>
    <submittedName>
        <fullName evidence="3">U3 small nucleolar RNA-associated protein 4</fullName>
    </submittedName>
</protein>
<dbReference type="InterPro" id="IPR046351">
    <property type="entry name" value="UTP4"/>
</dbReference>
<dbReference type="GO" id="GO:0003723">
    <property type="term" value="F:RNA binding"/>
    <property type="evidence" value="ECO:0007669"/>
    <property type="project" value="TreeGrafter"/>
</dbReference>
<dbReference type="Proteomes" id="UP000307440">
    <property type="component" value="Unassembled WGS sequence"/>
</dbReference>
<evidence type="ECO:0000313" key="3">
    <source>
        <dbReference type="EMBL" id="TFK23110.1"/>
    </source>
</evidence>
<dbReference type="PANTHER" id="PTHR44163:SF1">
    <property type="entry name" value="U3 SMALL NUCLEOLAR RNA-ASSOCIATED PROTEIN 4 HOMOLOG"/>
    <property type="match status" value="1"/>
</dbReference>
<dbReference type="Gene3D" id="2.130.10.10">
    <property type="entry name" value="YVTN repeat-like/Quinoprotein amine dehydrogenase"/>
    <property type="match status" value="3"/>
</dbReference>
<proteinExistence type="predicted"/>
<evidence type="ECO:0000313" key="4">
    <source>
        <dbReference type="Proteomes" id="UP000307440"/>
    </source>
</evidence>
<dbReference type="SMART" id="SM00320">
    <property type="entry name" value="WD40"/>
    <property type="match status" value="6"/>
</dbReference>
<feature type="compositionally biased region" description="Low complexity" evidence="2">
    <location>
        <begin position="743"/>
        <end position="763"/>
    </location>
</feature>
<dbReference type="STRING" id="230819.A0A5C3KR82"/>
<feature type="region of interest" description="Disordered" evidence="2">
    <location>
        <begin position="208"/>
        <end position="234"/>
    </location>
</feature>
<dbReference type="InterPro" id="IPR015943">
    <property type="entry name" value="WD40/YVTN_repeat-like_dom_sf"/>
</dbReference>
<accession>A0A5C3KR82</accession>
<dbReference type="GO" id="GO:0000462">
    <property type="term" value="P:maturation of SSU-rRNA from tricistronic rRNA transcript (SSU-rRNA, 5.8S rRNA, LSU-rRNA)"/>
    <property type="evidence" value="ECO:0007669"/>
    <property type="project" value="InterPro"/>
</dbReference>
<feature type="compositionally biased region" description="Basic and acidic residues" evidence="2">
    <location>
        <begin position="511"/>
        <end position="521"/>
    </location>
</feature>
<dbReference type="GO" id="GO:0034455">
    <property type="term" value="C:t-UTP complex"/>
    <property type="evidence" value="ECO:0007669"/>
    <property type="project" value="TreeGrafter"/>
</dbReference>
<feature type="region of interest" description="Disordered" evidence="2">
    <location>
        <begin position="743"/>
        <end position="766"/>
    </location>
</feature>
<sequence length="1006" mass="108582">MTFEKKREGPTTTLAVHRCRFVDYAPSAITALAFPPLPLPSIKGKKKSSQANQGLRFGVLAVGHANGNIDLCEWTGSEQDRQSSQAWVVKQTLSGPYPSKVDSLAFVLRHPDDFEEDHVPKISDLRLFGTGGGSELIEWDIATSRIRQTINSQGGAIWSIAANPSSTMLALGCEDGTVRILSLENDTLTHIRRLGKVKSRMLSIAWGPPIPKASRTPKKTTNVSDSDDSDDDDDDEWVDSWLVTGCSDSSLRKWDVKTGQLLERMGTDKVRGERTLVWSVGVLGDGTIVSGDSMGVVKFWDSRTCTQLQSFQAHNADVLCLAISPEGTAVYTSGVDQKTVQFSLIKVQASTGASATKNVRWAQTSSKRMHSHDVRALAIWPPYTAIPPSFIKQQHKNRSYFPIDVAPVLASGGLDMNLVLAPAALPSSSVVKVVNPLNTSTVANFEDAYHRRVAYSLDGRVQVAKAARLVSCIREAGITIWRISKKPSSAALDVSGEDKMDEDQPGQDVPPAKESDSDKEPYAGGWERVLEMELSVTSNIVVHRISDDGSWLAVSDAYETKLFKLRTGADGQVTPKRVKNFGAILQPHIPPLPQMRGALKPQFRGTGSLALQFTPDSSKLVLSSTAPSCILIVDLTSEQPRVLRRFDHHLQVDSIVQDRVIAGGKVKSNATSTPKKPHVNGVQINGAVEDVEMKFASENESPTNEDEDSDDEKATSASRTRKLATIAVTHLAISPDGQWLASSSLCPPSSTSHASGPSSSSHHTSTKTHIYNLDSVAYHTTLPSFPLPIQHLAFASGTDSSSLGSGVKLTSSVLLLTFPNNSVQVYDVEQRQFPAWGKDLASVVERSRLAGMHDAVLGASFGSNPDTTDRFILFWSATWLAKISLDALGTVGLHPSSSSSSALGLSKGSSRKRRRGKDVPSTPNPKAHNAPASNVEGEKGAKVGATDAGADEDDGIGNIVKIISTYRPMLCAELLGPSELIVVERPLVDVLATLPPAYFKHRYGRS</sequence>
<evidence type="ECO:0000256" key="1">
    <source>
        <dbReference type="PROSITE-ProRule" id="PRU00221"/>
    </source>
</evidence>
<dbReference type="Pfam" id="PF00400">
    <property type="entry name" value="WD40"/>
    <property type="match status" value="3"/>
</dbReference>
<gene>
    <name evidence="3" type="ORF">FA15DRAFT_670846</name>
</gene>
<keyword evidence="1" id="KW-0853">WD repeat</keyword>
<dbReference type="SUPFAM" id="SSF50978">
    <property type="entry name" value="WD40 repeat-like"/>
    <property type="match status" value="1"/>
</dbReference>
<dbReference type="OrthoDB" id="8883818at2759"/>
<dbReference type="InterPro" id="IPR011044">
    <property type="entry name" value="Quino_amine_DH_bsu"/>
</dbReference>
<feature type="compositionally biased region" description="Acidic residues" evidence="2">
    <location>
        <begin position="225"/>
        <end position="234"/>
    </location>
</feature>
<dbReference type="SUPFAM" id="SSF50969">
    <property type="entry name" value="YVTN repeat-like/Quinoprotein amine dehydrogenase"/>
    <property type="match status" value="1"/>
</dbReference>
<feature type="region of interest" description="Disordered" evidence="2">
    <location>
        <begin position="492"/>
        <end position="522"/>
    </location>
</feature>
<dbReference type="GO" id="GO:0030686">
    <property type="term" value="C:90S preribosome"/>
    <property type="evidence" value="ECO:0007669"/>
    <property type="project" value="InterPro"/>
</dbReference>
<dbReference type="PANTHER" id="PTHR44163">
    <property type="entry name" value="U3 SMALL NUCLEOLAR RNA-ASSOCIATED PROTEIN 4 HOMOLOG"/>
    <property type="match status" value="1"/>
</dbReference>
<name>A0A5C3KR82_COPMA</name>
<dbReference type="InterPro" id="IPR001680">
    <property type="entry name" value="WD40_rpt"/>
</dbReference>